<name>A0ABS1LPS8_9MICO</name>
<dbReference type="Pfam" id="PF07532">
    <property type="entry name" value="Big_4"/>
    <property type="match status" value="1"/>
</dbReference>
<dbReference type="Gene3D" id="3.20.20.80">
    <property type="entry name" value="Glycosidases"/>
    <property type="match status" value="1"/>
</dbReference>
<evidence type="ECO:0000256" key="3">
    <source>
        <dbReference type="SAM" id="MobiDB-lite"/>
    </source>
</evidence>
<dbReference type="PROSITE" id="PS51175">
    <property type="entry name" value="CBM6"/>
    <property type="match status" value="2"/>
</dbReference>
<dbReference type="CDD" id="cd04081">
    <property type="entry name" value="CBM35_galactosidase-like"/>
    <property type="match status" value="1"/>
</dbReference>
<dbReference type="Proteomes" id="UP000675409">
    <property type="component" value="Unassembled WGS sequence"/>
</dbReference>
<dbReference type="SUPFAM" id="SSF51445">
    <property type="entry name" value="(Trans)glycosidases"/>
    <property type="match status" value="1"/>
</dbReference>
<evidence type="ECO:0000256" key="1">
    <source>
        <dbReference type="ARBA" id="ARBA00022729"/>
    </source>
</evidence>
<dbReference type="InterPro" id="IPR005084">
    <property type="entry name" value="CBM6"/>
</dbReference>
<dbReference type="EMBL" id="JABBYC010000050">
    <property type="protein sequence ID" value="MBL0888271.1"/>
    <property type="molecule type" value="Genomic_DNA"/>
</dbReference>
<keyword evidence="1 4" id="KW-0732">Signal</keyword>
<organism evidence="6 7">
    <name type="scientific">Myceligenerans indicum</name>
    <dbReference type="NCBI Taxonomy" id="2593663"/>
    <lineage>
        <taxon>Bacteria</taxon>
        <taxon>Bacillati</taxon>
        <taxon>Actinomycetota</taxon>
        <taxon>Actinomycetes</taxon>
        <taxon>Micrococcales</taxon>
        <taxon>Promicromonosporaceae</taxon>
        <taxon>Myceligenerans</taxon>
    </lineage>
</organism>
<evidence type="ECO:0000256" key="2">
    <source>
        <dbReference type="ARBA" id="ARBA00023157"/>
    </source>
</evidence>
<evidence type="ECO:0000313" key="6">
    <source>
        <dbReference type="EMBL" id="MBL0888271.1"/>
    </source>
</evidence>
<dbReference type="SUPFAM" id="SSF49785">
    <property type="entry name" value="Galactose-binding domain-like"/>
    <property type="match status" value="2"/>
</dbReference>
<dbReference type="SUPFAM" id="SSF49899">
    <property type="entry name" value="Concanavalin A-like lectins/glucanases"/>
    <property type="match status" value="1"/>
</dbReference>
<feature type="chain" id="PRO_5046227368" evidence="4">
    <location>
        <begin position="33"/>
        <end position="1233"/>
    </location>
</feature>
<keyword evidence="7" id="KW-1185">Reference proteome</keyword>
<proteinExistence type="predicted"/>
<dbReference type="RefSeq" id="WP_201850170.1">
    <property type="nucleotide sequence ID" value="NZ_JABBYC010000050.1"/>
</dbReference>
<dbReference type="Gene3D" id="2.60.120.200">
    <property type="match status" value="1"/>
</dbReference>
<gene>
    <name evidence="6" type="ORF">HGK34_18615</name>
</gene>
<dbReference type="Gene3D" id="2.60.120.260">
    <property type="entry name" value="Galactose-binding domain-like"/>
    <property type="match status" value="2"/>
</dbReference>
<comment type="caution">
    <text evidence="6">The sequence shown here is derived from an EMBL/GenBank/DDBJ whole genome shotgun (WGS) entry which is preliminary data.</text>
</comment>
<dbReference type="InterPro" id="IPR008979">
    <property type="entry name" value="Galactose-bd-like_sf"/>
</dbReference>
<reference evidence="6 7" key="1">
    <citation type="journal article" date="2021" name="Arch. Microbiol.">
        <title>Myceligenerans indicum sp. nov., an actinobacterium isolated from mangrove sediment of Sundarbans, India.</title>
        <authorList>
            <person name="Asha K."/>
            <person name="Bhadury P."/>
        </authorList>
    </citation>
    <scope>NUCLEOTIDE SEQUENCE [LARGE SCALE GENOMIC DNA]</scope>
    <source>
        <strain evidence="6 7">I2</strain>
    </source>
</reference>
<sequence>MRTISSRSPRRTSAALAAALALATGLATGAAAATAEATGAADAAAPSLHYTMEGIADGVVPDVSGNGLDGTLAGEASVIGTDDGGRALDLAGGSGGGHVSIPRGALEDATDLTVSARVRWDGTGGAWQRVFDLGSSTSRYLFSTPSNNEGRLRTAVTTRGAGGEATVTGYGALRAGDWVTLTTTLDTSAGLVTTYLNGVAVASAATAVSAGELLTASATSAGYIGRSFYPDPLLDGAVADFRIYRSALDADQVAGLVGDVPEAVEPVQDTYELRNFVGAAPDLPATVRASFSDGYDRDVPATWDEVDPEQYAHSGVYTVQGTAAGRSVTARVTVTRGELRVDLGSDTGAFHGGASGTLYGLYGPGVPSDNLVEGMNLRTVSTKAQDGPQHPGADALEVVRPLADATDGDVYIYMTDIHRGFPYQWPGDTPEEKLDTFLDKMAVQVDQVLAMPPEYQDNVVFVPFNEPEGNMFGTGQWSYDRTSWLNDPTDYFAAWDRAYRTIKERMPEARIAGPNTSILFTQVKGFLEHTVEAGTVPQVMTWHELSHPQKIRDSVATYRRWEADVFAGTSHEGTELPVNINEYAFNYHTSVPGQMIQWVSAIEDAKVDADIAYWNIDGNLSDSAVEANRGNGQWWLLNAYGQMTGHTVEVTPPFPGENYTLQGVATLDEDRGVARTILGGADGAAPVDLVNVPRDVFGDQVRVFVREIPWTGQLGDSAQPRHVAELTLPVSGDGTVTVEFDGGTLPLLRESSAYELVVTPAGSGTPSSATPTLWDGSYEAEDAEHSGTGWSRNGPEGSTSDVGRFYTSGGYDVGGLRTGSDVVLDFEVDVPRDGTYDLSVFANSLNTYGLVAEQGPTNVFVRVDGGAEQELYLPLGYKWVVWDHADTTVDLTAGTHTISLAARSLDGSGATRGDAIVDRITLALPNPDAATSVYEAELTRHDGRAVYDAEAVAAAADRAGRHGHGGTDGTAPVSGSGAVELARGETATFWVYGARDGEATLTVDALAGRGGVRVNGHEVPSLGGTDAAAVHLEGGINKIEVTGRARGLVLDRITVGTGQGLLDAVEQQAEDGVLTGTARVEERSLADGGAAVAGIGGVPGNGNTLRFDVTAPADGTYAMVVRYSNPEQAEASHYNPDPLARRADISVNGGPARKVLFPHTFHANAFAELTVEVDLSAGENTVEFASSEAPNFDGTTFASDIWPGILLRSSQAPIVDEIRVSPLSRPVPPAGRA</sequence>
<dbReference type="SMART" id="SM00560">
    <property type="entry name" value="LamGL"/>
    <property type="match status" value="1"/>
</dbReference>
<evidence type="ECO:0000313" key="7">
    <source>
        <dbReference type="Proteomes" id="UP000675409"/>
    </source>
</evidence>
<dbReference type="Pfam" id="PF13385">
    <property type="entry name" value="Laminin_G_3"/>
    <property type="match status" value="1"/>
</dbReference>
<protein>
    <submittedName>
        <fullName evidence="6">Cellulosome enzyme</fullName>
    </submittedName>
</protein>
<evidence type="ECO:0000256" key="4">
    <source>
        <dbReference type="SAM" id="SignalP"/>
    </source>
</evidence>
<accession>A0ABS1LPS8</accession>
<dbReference type="PROSITE" id="PS51318">
    <property type="entry name" value="TAT"/>
    <property type="match status" value="1"/>
</dbReference>
<feature type="signal peptide" evidence="4">
    <location>
        <begin position="1"/>
        <end position="32"/>
    </location>
</feature>
<keyword evidence="2" id="KW-1015">Disulfide bond</keyword>
<evidence type="ECO:0000259" key="5">
    <source>
        <dbReference type="PROSITE" id="PS51175"/>
    </source>
</evidence>
<dbReference type="InterPro" id="IPR011081">
    <property type="entry name" value="Big_4"/>
</dbReference>
<feature type="domain" description="CBM6" evidence="5">
    <location>
        <begin position="1065"/>
        <end position="1198"/>
    </location>
</feature>
<dbReference type="InterPro" id="IPR013320">
    <property type="entry name" value="ConA-like_dom_sf"/>
</dbReference>
<feature type="compositionally biased region" description="Polar residues" evidence="3">
    <location>
        <begin position="788"/>
        <end position="801"/>
    </location>
</feature>
<dbReference type="InterPro" id="IPR006311">
    <property type="entry name" value="TAT_signal"/>
</dbReference>
<feature type="domain" description="CBM6" evidence="5">
    <location>
        <begin position="776"/>
        <end position="923"/>
    </location>
</feature>
<feature type="region of interest" description="Disordered" evidence="3">
    <location>
        <begin position="779"/>
        <end position="803"/>
    </location>
</feature>
<dbReference type="InterPro" id="IPR006558">
    <property type="entry name" value="LamG-like"/>
</dbReference>
<dbReference type="InterPro" id="IPR017853">
    <property type="entry name" value="GH"/>
</dbReference>